<accession>H8G9U5</accession>
<dbReference type="InterPro" id="IPR000182">
    <property type="entry name" value="GNAT_dom"/>
</dbReference>
<protein>
    <submittedName>
        <fullName evidence="4">Acetyltransferase</fullName>
    </submittedName>
</protein>
<keyword evidence="5" id="KW-1185">Reference proteome</keyword>
<dbReference type="RefSeq" id="WP_005444089.1">
    <property type="nucleotide sequence ID" value="NZ_CM001466.1"/>
</dbReference>
<evidence type="ECO:0000256" key="2">
    <source>
        <dbReference type="ARBA" id="ARBA00023315"/>
    </source>
</evidence>
<feature type="domain" description="N-acetyltransferase" evidence="3">
    <location>
        <begin position="120"/>
        <end position="250"/>
    </location>
</feature>
<dbReference type="InterPro" id="IPR050680">
    <property type="entry name" value="YpeA/RimI_acetyltransf"/>
</dbReference>
<name>H8G9U5_9PSEU</name>
<proteinExistence type="predicted"/>
<keyword evidence="1" id="KW-0808">Transferase</keyword>
<evidence type="ECO:0000256" key="1">
    <source>
        <dbReference type="ARBA" id="ARBA00022679"/>
    </source>
</evidence>
<dbReference type="CDD" id="cd04301">
    <property type="entry name" value="NAT_SF"/>
    <property type="match status" value="1"/>
</dbReference>
<dbReference type="AlphaFoldDB" id="H8G9U5"/>
<dbReference type="InterPro" id="IPR016181">
    <property type="entry name" value="Acyl_CoA_acyltransferase"/>
</dbReference>
<reference evidence="4 5" key="1">
    <citation type="journal article" date="2012" name="Stand. Genomic Sci.">
        <title>Genome sequence of the soil bacterium Saccharomonospora azurea type strain (NA-128(T)).</title>
        <authorList>
            <person name="Klenk H.P."/>
            <person name="Held B."/>
            <person name="Lucas S."/>
            <person name="Lapidus A."/>
            <person name="Copeland A."/>
            <person name="Hammon N."/>
            <person name="Pitluck S."/>
            <person name="Goodwin L.A."/>
            <person name="Han C."/>
            <person name="Tapia R."/>
            <person name="Brambilla E.M."/>
            <person name="Potter G."/>
            <person name="Land M."/>
            <person name="Ivanova N."/>
            <person name="Rohde M."/>
            <person name="Goker M."/>
            <person name="Detter J.C."/>
            <person name="Kyrpides N.C."/>
            <person name="Woyke T."/>
        </authorList>
    </citation>
    <scope>NUCLEOTIDE SEQUENCE [LARGE SCALE GENOMIC DNA]</scope>
    <source>
        <strain evidence="4 5">NA-128</strain>
    </source>
</reference>
<dbReference type="GO" id="GO:0016747">
    <property type="term" value="F:acyltransferase activity, transferring groups other than amino-acyl groups"/>
    <property type="evidence" value="ECO:0007669"/>
    <property type="project" value="InterPro"/>
</dbReference>
<sequence>MPELARLLQERTARALPAEVVECVDGWWLRHSPGVAWWVQSVLPHADAPAEQLVRRVAEAEAFFARRNSPARFQITPGACPEVLDMVLAERGYRVESPMSLHTASVGRVTALLPPPPASVVVEDRPTRTWFDVWHAVSDHRGDARAEWALLERVARPSGFAHVYSEGEVVAVGRAVVDTGWAGLFGIATLPQARGRGAARAVVSALAHWARDRRAEHLYLQVEPDNDAASRLYERAGFEKLCSYHYRTAA</sequence>
<evidence type="ECO:0000313" key="5">
    <source>
        <dbReference type="Proteomes" id="UP000004705"/>
    </source>
</evidence>
<keyword evidence="2" id="KW-0012">Acyltransferase</keyword>
<evidence type="ECO:0000313" key="4">
    <source>
        <dbReference type="EMBL" id="EHY90598.1"/>
    </source>
</evidence>
<dbReference type="Pfam" id="PF00583">
    <property type="entry name" value="Acetyltransf_1"/>
    <property type="match status" value="1"/>
</dbReference>
<dbReference type="Gene3D" id="3.40.630.30">
    <property type="match status" value="1"/>
</dbReference>
<dbReference type="Proteomes" id="UP000004705">
    <property type="component" value="Chromosome"/>
</dbReference>
<dbReference type="SUPFAM" id="SSF55729">
    <property type="entry name" value="Acyl-CoA N-acyltransferases (Nat)"/>
    <property type="match status" value="1"/>
</dbReference>
<dbReference type="OrthoDB" id="5243104at2"/>
<dbReference type="EMBL" id="CM001466">
    <property type="protein sequence ID" value="EHY90598.1"/>
    <property type="molecule type" value="Genomic_DNA"/>
</dbReference>
<organism evidence="4 5">
    <name type="scientific">Saccharomonospora azurea NA-128</name>
    <dbReference type="NCBI Taxonomy" id="882081"/>
    <lineage>
        <taxon>Bacteria</taxon>
        <taxon>Bacillati</taxon>
        <taxon>Actinomycetota</taxon>
        <taxon>Actinomycetes</taxon>
        <taxon>Pseudonocardiales</taxon>
        <taxon>Pseudonocardiaceae</taxon>
        <taxon>Saccharomonospora</taxon>
    </lineage>
</organism>
<dbReference type="PROSITE" id="PS51186">
    <property type="entry name" value="GNAT"/>
    <property type="match status" value="1"/>
</dbReference>
<gene>
    <name evidence="4" type="ORF">SacazDRAFT_03736</name>
</gene>
<evidence type="ECO:0000259" key="3">
    <source>
        <dbReference type="PROSITE" id="PS51186"/>
    </source>
</evidence>
<dbReference type="PANTHER" id="PTHR43420">
    <property type="entry name" value="ACETYLTRANSFERASE"/>
    <property type="match status" value="1"/>
</dbReference>
<dbReference type="HOGENOM" id="CLU_048109_0_0_11"/>